<dbReference type="AlphaFoldDB" id="A0A6A6AY03"/>
<dbReference type="GeneID" id="54293516"/>
<dbReference type="InterPro" id="IPR011990">
    <property type="entry name" value="TPR-like_helical_dom_sf"/>
</dbReference>
<sequence>LLRLPAELRNEIYALLLSPHAARRALPDDHARYAYDLRILRTCRQIFFEARAVFRRLNTFVAVEAPWPEAERQIMGKGRVPVVVAGERAERFCSAFGFASAGGEKAKIVFLAEDLEKLTRWWFYLDLSIPDMNRHLELTLELRDPYATEEGDKQLPVVLQRQLLLPFGEVKDLRSTRIAGPYDAGVAAELRARQAVPYKTPAECLDEAERLKDAGNAALQAGDCLAALRHYEAAFLALHIVVRGRSRRIWADEFFQTVLPEGTAHARRPAQLVRLVLRVKLVANVCLAHVKLEQWDDVIHWGMRSIGLVREGRGILGDEDDEPMRGFAGAVQLGKIYYRTGLAYREVGKREEARGLLRIAQGYLPADREVGKALASVALRI</sequence>
<dbReference type="RefSeq" id="XP_033392378.1">
    <property type="nucleotide sequence ID" value="XM_033536020.1"/>
</dbReference>
<name>A0A6A6AY03_9PEZI</name>
<dbReference type="InterPro" id="IPR038883">
    <property type="entry name" value="AN11006-like"/>
</dbReference>
<protein>
    <submittedName>
        <fullName evidence="1">Uncharacterized protein</fullName>
    </submittedName>
</protein>
<dbReference type="EMBL" id="ML995514">
    <property type="protein sequence ID" value="KAF2136660.1"/>
    <property type="molecule type" value="Genomic_DNA"/>
</dbReference>
<gene>
    <name evidence="1" type="ORF">K452DRAFT_200116</name>
</gene>
<evidence type="ECO:0000313" key="2">
    <source>
        <dbReference type="Proteomes" id="UP000799438"/>
    </source>
</evidence>
<dbReference type="PANTHER" id="PTHR42085:SF1">
    <property type="entry name" value="F-BOX DOMAIN-CONTAINING PROTEIN"/>
    <property type="match status" value="1"/>
</dbReference>
<organism evidence="1 2">
    <name type="scientific">Aplosporella prunicola CBS 121167</name>
    <dbReference type="NCBI Taxonomy" id="1176127"/>
    <lineage>
        <taxon>Eukaryota</taxon>
        <taxon>Fungi</taxon>
        <taxon>Dikarya</taxon>
        <taxon>Ascomycota</taxon>
        <taxon>Pezizomycotina</taxon>
        <taxon>Dothideomycetes</taxon>
        <taxon>Dothideomycetes incertae sedis</taxon>
        <taxon>Botryosphaeriales</taxon>
        <taxon>Aplosporellaceae</taxon>
        <taxon>Aplosporella</taxon>
    </lineage>
</organism>
<dbReference type="SUPFAM" id="SSF48452">
    <property type="entry name" value="TPR-like"/>
    <property type="match status" value="1"/>
</dbReference>
<evidence type="ECO:0000313" key="1">
    <source>
        <dbReference type="EMBL" id="KAF2136660.1"/>
    </source>
</evidence>
<reference evidence="1" key="1">
    <citation type="journal article" date="2020" name="Stud. Mycol.">
        <title>101 Dothideomycetes genomes: a test case for predicting lifestyles and emergence of pathogens.</title>
        <authorList>
            <person name="Haridas S."/>
            <person name="Albert R."/>
            <person name="Binder M."/>
            <person name="Bloem J."/>
            <person name="Labutti K."/>
            <person name="Salamov A."/>
            <person name="Andreopoulos B."/>
            <person name="Baker S."/>
            <person name="Barry K."/>
            <person name="Bills G."/>
            <person name="Bluhm B."/>
            <person name="Cannon C."/>
            <person name="Castanera R."/>
            <person name="Culley D."/>
            <person name="Daum C."/>
            <person name="Ezra D."/>
            <person name="Gonzalez J."/>
            <person name="Henrissat B."/>
            <person name="Kuo A."/>
            <person name="Liang C."/>
            <person name="Lipzen A."/>
            <person name="Lutzoni F."/>
            <person name="Magnuson J."/>
            <person name="Mondo S."/>
            <person name="Nolan M."/>
            <person name="Ohm R."/>
            <person name="Pangilinan J."/>
            <person name="Park H.-J."/>
            <person name="Ramirez L."/>
            <person name="Alfaro M."/>
            <person name="Sun H."/>
            <person name="Tritt A."/>
            <person name="Yoshinaga Y."/>
            <person name="Zwiers L.-H."/>
            <person name="Turgeon B."/>
            <person name="Goodwin S."/>
            <person name="Spatafora J."/>
            <person name="Crous P."/>
            <person name="Grigoriev I."/>
        </authorList>
    </citation>
    <scope>NUCLEOTIDE SEQUENCE</scope>
    <source>
        <strain evidence="1">CBS 121167</strain>
    </source>
</reference>
<feature type="non-terminal residue" evidence="1">
    <location>
        <position position="381"/>
    </location>
</feature>
<dbReference type="Gene3D" id="1.25.40.10">
    <property type="entry name" value="Tetratricopeptide repeat domain"/>
    <property type="match status" value="1"/>
</dbReference>
<keyword evidence="2" id="KW-1185">Reference proteome</keyword>
<accession>A0A6A6AY03</accession>
<dbReference type="Proteomes" id="UP000799438">
    <property type="component" value="Unassembled WGS sequence"/>
</dbReference>
<dbReference type="OrthoDB" id="5229512at2759"/>
<feature type="non-terminal residue" evidence="1">
    <location>
        <position position="1"/>
    </location>
</feature>
<proteinExistence type="predicted"/>
<dbReference type="PANTHER" id="PTHR42085">
    <property type="entry name" value="F-BOX DOMAIN-CONTAINING PROTEIN"/>
    <property type="match status" value="1"/>
</dbReference>